<evidence type="ECO:0000256" key="1">
    <source>
        <dbReference type="SAM" id="SignalP"/>
    </source>
</evidence>
<gene>
    <name evidence="2" type="ORF">HMPREF9442_03224</name>
</gene>
<accession>F3QYD0</accession>
<evidence type="ECO:0000313" key="3">
    <source>
        <dbReference type="Proteomes" id="UP000005546"/>
    </source>
</evidence>
<organism evidence="2 3">
    <name type="scientific">Paraprevotella xylaniphila YIT 11841</name>
    <dbReference type="NCBI Taxonomy" id="762982"/>
    <lineage>
        <taxon>Bacteria</taxon>
        <taxon>Pseudomonadati</taxon>
        <taxon>Bacteroidota</taxon>
        <taxon>Bacteroidia</taxon>
        <taxon>Bacteroidales</taxon>
        <taxon>Prevotellaceae</taxon>
        <taxon>Paraprevotella</taxon>
    </lineage>
</organism>
<evidence type="ECO:0000313" key="2">
    <source>
        <dbReference type="EMBL" id="EGG50477.1"/>
    </source>
</evidence>
<comment type="caution">
    <text evidence="2">The sequence shown here is derived from an EMBL/GenBank/DDBJ whole genome shotgun (WGS) entry which is preliminary data.</text>
</comment>
<proteinExistence type="predicted"/>
<dbReference type="Proteomes" id="UP000005546">
    <property type="component" value="Unassembled WGS sequence"/>
</dbReference>
<reference evidence="2 3" key="1">
    <citation type="submission" date="2011-02" db="EMBL/GenBank/DDBJ databases">
        <authorList>
            <person name="Weinstock G."/>
            <person name="Sodergren E."/>
            <person name="Clifton S."/>
            <person name="Fulton L."/>
            <person name="Fulton B."/>
            <person name="Courtney L."/>
            <person name="Fronick C."/>
            <person name="Harrison M."/>
            <person name="Strong C."/>
            <person name="Farmer C."/>
            <person name="Delahaunty K."/>
            <person name="Markovic C."/>
            <person name="Hall O."/>
            <person name="Minx P."/>
            <person name="Tomlinson C."/>
            <person name="Mitreva M."/>
            <person name="Hou S."/>
            <person name="Chen J."/>
            <person name="Wollam A."/>
            <person name="Pepin K.H."/>
            <person name="Johnson M."/>
            <person name="Bhonagiri V."/>
            <person name="Zhang X."/>
            <person name="Suruliraj S."/>
            <person name="Warren W."/>
            <person name="Chinwalla A."/>
            <person name="Mardis E.R."/>
            <person name="Wilson R.K."/>
        </authorList>
    </citation>
    <scope>NUCLEOTIDE SEQUENCE [LARGE SCALE GENOMIC DNA]</scope>
    <source>
        <strain evidence="2 3">YIT 11841</strain>
    </source>
</reference>
<protein>
    <submittedName>
        <fullName evidence="2">Uncharacterized protein</fullName>
    </submittedName>
</protein>
<dbReference type="AlphaFoldDB" id="F3QYD0"/>
<name>F3QYD0_9BACT</name>
<keyword evidence="3" id="KW-1185">Reference proteome</keyword>
<dbReference type="HOGENOM" id="CLU_2684518_0_0_10"/>
<sequence>MCLVKTIVSLLVMLMAGLQSVQSQNWVIVKERSVGVDSESLRVGGVLGKAKKGVVLCQRDGVETRHVWPSYRKI</sequence>
<keyword evidence="1" id="KW-0732">Signal</keyword>
<feature type="chain" id="PRO_5003301031" evidence="1">
    <location>
        <begin position="24"/>
        <end position="74"/>
    </location>
</feature>
<feature type="signal peptide" evidence="1">
    <location>
        <begin position="1"/>
        <end position="23"/>
    </location>
</feature>
<dbReference type="EMBL" id="AFBR01000093">
    <property type="protein sequence ID" value="EGG50477.1"/>
    <property type="molecule type" value="Genomic_DNA"/>
</dbReference>